<dbReference type="SMART" id="SM00327">
    <property type="entry name" value="VWA"/>
    <property type="match status" value="1"/>
</dbReference>
<keyword evidence="4" id="KW-1185">Reference proteome</keyword>
<evidence type="ECO:0000256" key="1">
    <source>
        <dbReference type="SAM" id="SignalP"/>
    </source>
</evidence>
<feature type="signal peptide" evidence="1">
    <location>
        <begin position="1"/>
        <end position="22"/>
    </location>
</feature>
<dbReference type="RefSeq" id="WP_121682599.1">
    <property type="nucleotide sequence ID" value="NZ_RCVZ01000023.1"/>
</dbReference>
<gene>
    <name evidence="3" type="ORF">D9X91_20905</name>
</gene>
<comment type="caution">
    <text evidence="3">The sequence shown here is derived from an EMBL/GenBank/DDBJ whole genome shotgun (WGS) entry which is preliminary data.</text>
</comment>
<protein>
    <submittedName>
        <fullName evidence="3">VWA domain-containing protein</fullName>
    </submittedName>
</protein>
<name>A0A3L7JRL6_9BACI</name>
<dbReference type="EMBL" id="RCVZ01000023">
    <property type="protein sequence ID" value="RLQ91152.1"/>
    <property type="molecule type" value="Genomic_DNA"/>
</dbReference>
<dbReference type="InterPro" id="IPR036465">
    <property type="entry name" value="vWFA_dom_sf"/>
</dbReference>
<evidence type="ECO:0000259" key="2">
    <source>
        <dbReference type="PROSITE" id="PS50234"/>
    </source>
</evidence>
<evidence type="ECO:0000313" key="3">
    <source>
        <dbReference type="EMBL" id="RLQ91152.1"/>
    </source>
</evidence>
<reference evidence="3 4" key="1">
    <citation type="submission" date="2018-10" db="EMBL/GenBank/DDBJ databases">
        <title>Falsibacillus sp. genome draft.</title>
        <authorList>
            <person name="Shi S."/>
        </authorList>
    </citation>
    <scope>NUCLEOTIDE SEQUENCE [LARGE SCALE GENOMIC DNA]</scope>
    <source>
        <strain evidence="3 4">GY 10110</strain>
    </source>
</reference>
<sequence length="459" mass="51573">MKSQLKASITLLLFLLALSGCSGDVKSKGSSAKTQEPPADSQAANSEIQNKEEEFEVAPLPSNYQELAKRPVGEYADKVITFMTKEEYKTDLPSFDSLPDMSGDRSDQELDGDYELLLSKFQKGFKGPEEAVRQLRFQAIGSPEFKDTRYQFKDNLNVEIILDSSGSMAQKVNGVSKMDAAKKTIHEFVKKLPKGAKVGLRVYGNKGSNADSDKEVSCSSSDILYPISTYREEDFQTALGKAQPTGWTPTALALKQANKDMSAFDSSDNTNIVYLVSDGISTCDDDPVKAAKDLYHSNISPIINIIGFDIDSKGQNQLKQMAEAAKGIYKNVSDENELSSELEKLSDLAEKWADWKKRGESSLKVQKLDNTIKIFSYTQNEGLMASQERMNVFLYLNYLQEKKKISDESYQYLKEKNKKYHDWIDNEVKQLQSYLQSLNEKNYGDAMNALEEKFQQNQP</sequence>
<organism evidence="3 4">
    <name type="scientific">Falsibacillus albus</name>
    <dbReference type="NCBI Taxonomy" id="2478915"/>
    <lineage>
        <taxon>Bacteria</taxon>
        <taxon>Bacillati</taxon>
        <taxon>Bacillota</taxon>
        <taxon>Bacilli</taxon>
        <taxon>Bacillales</taxon>
        <taxon>Bacillaceae</taxon>
        <taxon>Falsibacillus</taxon>
    </lineage>
</organism>
<feature type="chain" id="PRO_5038698520" evidence="1">
    <location>
        <begin position="23"/>
        <end position="459"/>
    </location>
</feature>
<dbReference type="Pfam" id="PF00092">
    <property type="entry name" value="VWA"/>
    <property type="match status" value="1"/>
</dbReference>
<dbReference type="PROSITE" id="PS50234">
    <property type="entry name" value="VWFA"/>
    <property type="match status" value="1"/>
</dbReference>
<evidence type="ECO:0000313" key="4">
    <source>
        <dbReference type="Proteomes" id="UP000276770"/>
    </source>
</evidence>
<dbReference type="AlphaFoldDB" id="A0A3L7JRL6"/>
<dbReference type="OrthoDB" id="9783818at2"/>
<proteinExistence type="predicted"/>
<keyword evidence="1" id="KW-0732">Signal</keyword>
<feature type="domain" description="VWFA" evidence="2">
    <location>
        <begin position="157"/>
        <end position="345"/>
    </location>
</feature>
<dbReference type="Proteomes" id="UP000276770">
    <property type="component" value="Unassembled WGS sequence"/>
</dbReference>
<dbReference type="PROSITE" id="PS51257">
    <property type="entry name" value="PROKAR_LIPOPROTEIN"/>
    <property type="match status" value="1"/>
</dbReference>
<dbReference type="SUPFAM" id="SSF53300">
    <property type="entry name" value="vWA-like"/>
    <property type="match status" value="1"/>
</dbReference>
<dbReference type="InterPro" id="IPR002035">
    <property type="entry name" value="VWF_A"/>
</dbReference>
<accession>A0A3L7JRL6</accession>
<dbReference type="Gene3D" id="3.40.50.410">
    <property type="entry name" value="von Willebrand factor, type A domain"/>
    <property type="match status" value="1"/>
</dbReference>